<evidence type="ECO:0000313" key="1">
    <source>
        <dbReference type="EMBL" id="KAK7804062.1"/>
    </source>
</evidence>
<proteinExistence type="predicted"/>
<keyword evidence="2" id="KW-1185">Reference proteome</keyword>
<gene>
    <name evidence="1" type="ORF">U0070_015788</name>
</gene>
<comment type="caution">
    <text evidence="1">The sequence shown here is derived from an EMBL/GenBank/DDBJ whole genome shotgun (WGS) entry which is preliminary data.</text>
</comment>
<protein>
    <submittedName>
        <fullName evidence="1">Uncharacterized protein</fullName>
    </submittedName>
</protein>
<reference evidence="1 2" key="1">
    <citation type="journal article" date="2023" name="bioRxiv">
        <title>Conserved and derived expression patterns and positive selection on dental genes reveal complex evolutionary context of ever-growing rodent molars.</title>
        <authorList>
            <person name="Calamari Z.T."/>
            <person name="Song A."/>
            <person name="Cohen E."/>
            <person name="Akter M."/>
            <person name="Roy R.D."/>
            <person name="Hallikas O."/>
            <person name="Christensen M.M."/>
            <person name="Li P."/>
            <person name="Marangoni P."/>
            <person name="Jernvall J."/>
            <person name="Klein O.D."/>
        </authorList>
    </citation>
    <scope>NUCLEOTIDE SEQUENCE [LARGE SCALE GENOMIC DNA]</scope>
    <source>
        <strain evidence="1">V071</strain>
    </source>
</reference>
<organism evidence="1 2">
    <name type="scientific">Myodes glareolus</name>
    <name type="common">Bank vole</name>
    <name type="synonym">Clethrionomys glareolus</name>
    <dbReference type="NCBI Taxonomy" id="447135"/>
    <lineage>
        <taxon>Eukaryota</taxon>
        <taxon>Metazoa</taxon>
        <taxon>Chordata</taxon>
        <taxon>Craniata</taxon>
        <taxon>Vertebrata</taxon>
        <taxon>Euteleostomi</taxon>
        <taxon>Mammalia</taxon>
        <taxon>Eutheria</taxon>
        <taxon>Euarchontoglires</taxon>
        <taxon>Glires</taxon>
        <taxon>Rodentia</taxon>
        <taxon>Myomorpha</taxon>
        <taxon>Muroidea</taxon>
        <taxon>Cricetidae</taxon>
        <taxon>Arvicolinae</taxon>
        <taxon>Myodes</taxon>
    </lineage>
</organism>
<evidence type="ECO:0000313" key="2">
    <source>
        <dbReference type="Proteomes" id="UP001488838"/>
    </source>
</evidence>
<accession>A0AAW0HM57</accession>
<name>A0AAW0HM57_MYOGA</name>
<dbReference type="EMBL" id="JBBHLL010000395">
    <property type="protein sequence ID" value="KAK7804062.1"/>
    <property type="molecule type" value="Genomic_DNA"/>
</dbReference>
<sequence>NHRFSRSSKLFSVLSLPDVEERTGSYYHHVGDLFSLLLSLMQAQCNLEFVPWSAISQEQCAVKASWLIAILAQLNPLFGPQLKNETIWSQRECLLDAKSPPHPDHLLQ</sequence>
<dbReference type="Proteomes" id="UP001488838">
    <property type="component" value="Unassembled WGS sequence"/>
</dbReference>
<dbReference type="AlphaFoldDB" id="A0AAW0HM57"/>
<feature type="non-terminal residue" evidence="1">
    <location>
        <position position="1"/>
    </location>
</feature>